<gene>
    <name evidence="9" type="ordered locus">Solca_0112</name>
</gene>
<comment type="subcellular location">
    <subcellularLocation>
        <location evidence="1 7">Cell outer membrane</location>
        <topology evidence="1 7">Multi-pass membrane protein</topology>
    </subcellularLocation>
</comment>
<reference evidence="9" key="1">
    <citation type="submission" date="2012-02" db="EMBL/GenBank/DDBJ databases">
        <title>The complete genome of Solitalea canadensis DSM 3403.</title>
        <authorList>
            <consortium name="US DOE Joint Genome Institute (JGI-PGF)"/>
            <person name="Lucas S."/>
            <person name="Copeland A."/>
            <person name="Lapidus A."/>
            <person name="Glavina del Rio T."/>
            <person name="Dalin E."/>
            <person name="Tice H."/>
            <person name="Bruce D."/>
            <person name="Goodwin L."/>
            <person name="Pitluck S."/>
            <person name="Peters L."/>
            <person name="Ovchinnikova G."/>
            <person name="Lu M."/>
            <person name="Kyrpides N."/>
            <person name="Mavromatis K."/>
            <person name="Ivanova N."/>
            <person name="Brettin T."/>
            <person name="Detter J.C."/>
            <person name="Han C."/>
            <person name="Larimer F."/>
            <person name="Land M."/>
            <person name="Hauser L."/>
            <person name="Markowitz V."/>
            <person name="Cheng J.-F."/>
            <person name="Hugenholtz P."/>
            <person name="Woyke T."/>
            <person name="Wu D."/>
            <person name="Spring S."/>
            <person name="Schroeder M."/>
            <person name="Kopitz M."/>
            <person name="Brambilla E."/>
            <person name="Klenk H.-P."/>
            <person name="Eisen J.A."/>
        </authorList>
    </citation>
    <scope>NUCLEOTIDE SEQUENCE</scope>
    <source>
        <strain evidence="9">DSM 3403</strain>
    </source>
</reference>
<keyword evidence="3 7" id="KW-1134">Transmembrane beta strand</keyword>
<evidence type="ECO:0000256" key="3">
    <source>
        <dbReference type="ARBA" id="ARBA00022452"/>
    </source>
</evidence>
<name>H8KT85_SOLCM</name>
<dbReference type="InterPro" id="IPR008969">
    <property type="entry name" value="CarboxyPept-like_regulatory"/>
</dbReference>
<dbReference type="InterPro" id="IPR039426">
    <property type="entry name" value="TonB-dep_rcpt-like"/>
</dbReference>
<comment type="similarity">
    <text evidence="7">Belongs to the TonB-dependent receptor family.</text>
</comment>
<accession>H8KT85</accession>
<sequence>MRRLFTNFLAGIFLCFIFLNTVTAQSVVKVKGRVTDEIGIGLPAVSVTVKGTSRGTQTTVDGDYSIEVEEGKTLVFSFLGFQTKEVTIKQQTVVNIQLNEVQTVLNQVVVVGYGTQKKRDLTGSITSIKGSEIAKQPLTNPISSLQGKVAGLTIVNNGSAGASPTVRIRGVNSTGNSDPLYVVDGVFQSNIDYLNPADIETIEVLRDPSSIAIFGLQGGNGVIIVTTKRAPNGETRVTFHSTVGMQRLTNKIGITDAAGFKKLYTAQLVNLGAAPFDYTNYSADTKWQDMIFQDALINTNSLSFSNNGEKTTTYLNLGYSTQNGVLKYNNYQKYNVRLNEEIKLNRNLKIGGDITGFYWNQSAPAADINNALWAAPIVPAQEDENTYYSMPSFQRAQVGNPLARLNGGTDNNINNGYRAIGNLFGEIKFLEKFTWKSSVNTDLGFNSSRGYSPLPYQYINLGENSNATTTTFDQSVRTGVNQSKAEYRKFQQDHTLSYNTTLDNSHKLTALAGFSTLNISRDDVWGNRSDTTLSVPRERDFWYVGAVNAANPGSYGGGGGVEAYMSLLGRVSYSYKDKYLVNVSYRRDGASKFAPENRWGNFGSLGLGWVASEEGFLKKLKGIDFLKFRASWGTVGNAMSAPAFAYLPGLTNAGVGVFGDHVYTSVAPSYIPDPNLHWEKVRGIDIGVDLRTLSNRLSAEVTLYDRKTSDLLTYITLPNSTQSYFTNLGSIDNRGVEISLSWEDKIGSDFTYSINPNFSYNKNEVESIGNDINFQLIGNGGINLTETGRSVGYFYGYKQVGIYQTAADLAKMPHMQNSQPGDIAYEDINGDGVITNKDRTYLGTPFPTMNYGLNLSCSYKNFDAMIEGQGVAGNKVYTQRRTSTFAVLNYESNRLNAWNGPGTSNVEPILDNTRANNYLPSTYYLESGDYLRLRTLQIGYTLGPEKLSRIGLQRLRVFVSGQNIKTWSKTTGYTPEAPISDVLGGGADNGTYPLPAIYSLGVNVTF</sequence>
<organism evidence="9 10">
    <name type="scientific">Solitalea canadensis (strain ATCC 29591 / DSM 3403 / JCM 21819 / LMG 8368 / NBRC 15130 / NCIMB 12057 / USAM 9D)</name>
    <name type="common">Flexibacter canadensis</name>
    <dbReference type="NCBI Taxonomy" id="929556"/>
    <lineage>
        <taxon>Bacteria</taxon>
        <taxon>Pseudomonadati</taxon>
        <taxon>Bacteroidota</taxon>
        <taxon>Sphingobacteriia</taxon>
        <taxon>Sphingobacteriales</taxon>
        <taxon>Sphingobacteriaceae</taxon>
        <taxon>Solitalea</taxon>
    </lineage>
</organism>
<dbReference type="InterPro" id="IPR037066">
    <property type="entry name" value="Plug_dom_sf"/>
</dbReference>
<keyword evidence="2 7" id="KW-0813">Transport</keyword>
<dbReference type="PROSITE" id="PS52016">
    <property type="entry name" value="TONB_DEPENDENT_REC_3"/>
    <property type="match status" value="1"/>
</dbReference>
<dbReference type="Gene3D" id="2.170.130.10">
    <property type="entry name" value="TonB-dependent receptor, plug domain"/>
    <property type="match status" value="1"/>
</dbReference>
<dbReference type="SUPFAM" id="SSF56935">
    <property type="entry name" value="Porins"/>
    <property type="match status" value="1"/>
</dbReference>
<dbReference type="eggNOG" id="COG4772">
    <property type="taxonomic scope" value="Bacteria"/>
</dbReference>
<dbReference type="Pfam" id="PF13715">
    <property type="entry name" value="CarbopepD_reg_2"/>
    <property type="match status" value="1"/>
</dbReference>
<dbReference type="InterPro" id="IPR023997">
    <property type="entry name" value="TonB-dep_OMP_SusC/RagA_CS"/>
</dbReference>
<keyword evidence="4 7" id="KW-0812">Transmembrane</keyword>
<evidence type="ECO:0000256" key="7">
    <source>
        <dbReference type="PROSITE-ProRule" id="PRU01360"/>
    </source>
</evidence>
<dbReference type="STRING" id="929556.Solca_0112"/>
<feature type="domain" description="TonB-dependent receptor plug" evidence="8">
    <location>
        <begin position="117"/>
        <end position="222"/>
    </location>
</feature>
<evidence type="ECO:0000256" key="2">
    <source>
        <dbReference type="ARBA" id="ARBA00022448"/>
    </source>
</evidence>
<dbReference type="RefSeq" id="WP_014678496.1">
    <property type="nucleotide sequence ID" value="NC_017770.1"/>
</dbReference>
<dbReference type="eggNOG" id="COG4206">
    <property type="taxonomic scope" value="Bacteria"/>
</dbReference>
<dbReference type="Gene3D" id="2.40.170.20">
    <property type="entry name" value="TonB-dependent receptor, beta-barrel domain"/>
    <property type="match status" value="1"/>
</dbReference>
<dbReference type="Gene3D" id="2.60.40.1120">
    <property type="entry name" value="Carboxypeptidase-like, regulatory domain"/>
    <property type="match status" value="1"/>
</dbReference>
<evidence type="ECO:0000259" key="8">
    <source>
        <dbReference type="Pfam" id="PF07715"/>
    </source>
</evidence>
<dbReference type="OrthoDB" id="9768177at2"/>
<evidence type="ECO:0000256" key="5">
    <source>
        <dbReference type="ARBA" id="ARBA00023136"/>
    </source>
</evidence>
<dbReference type="InterPro" id="IPR012910">
    <property type="entry name" value="Plug_dom"/>
</dbReference>
<dbReference type="SUPFAM" id="SSF49464">
    <property type="entry name" value="Carboxypeptidase regulatory domain-like"/>
    <property type="match status" value="1"/>
</dbReference>
<proteinExistence type="inferred from homology"/>
<evidence type="ECO:0000313" key="9">
    <source>
        <dbReference type="EMBL" id="AFD05268.1"/>
    </source>
</evidence>
<dbReference type="NCBIfam" id="TIGR04057">
    <property type="entry name" value="SusC_RagA_signa"/>
    <property type="match status" value="1"/>
</dbReference>
<dbReference type="Pfam" id="PF07715">
    <property type="entry name" value="Plug"/>
    <property type="match status" value="1"/>
</dbReference>
<keyword evidence="5 7" id="KW-0472">Membrane</keyword>
<dbReference type="InterPro" id="IPR023996">
    <property type="entry name" value="TonB-dep_OMP_SusC/RagA"/>
</dbReference>
<dbReference type="EMBL" id="CP003349">
    <property type="protein sequence ID" value="AFD05268.1"/>
    <property type="molecule type" value="Genomic_DNA"/>
</dbReference>
<dbReference type="HOGENOM" id="CLU_004317_0_2_10"/>
<dbReference type="AlphaFoldDB" id="H8KT85"/>
<evidence type="ECO:0000256" key="6">
    <source>
        <dbReference type="ARBA" id="ARBA00023237"/>
    </source>
</evidence>
<dbReference type="GO" id="GO:0009279">
    <property type="term" value="C:cell outer membrane"/>
    <property type="evidence" value="ECO:0007669"/>
    <property type="project" value="UniProtKB-SubCell"/>
</dbReference>
<keyword evidence="6 7" id="KW-0998">Cell outer membrane</keyword>
<dbReference type="Proteomes" id="UP000007590">
    <property type="component" value="Chromosome"/>
</dbReference>
<dbReference type="InterPro" id="IPR036942">
    <property type="entry name" value="Beta-barrel_TonB_sf"/>
</dbReference>
<protein>
    <submittedName>
        <fullName evidence="9">TonB-linked outer membrane protein, SusC/RagA family</fullName>
    </submittedName>
</protein>
<evidence type="ECO:0000256" key="1">
    <source>
        <dbReference type="ARBA" id="ARBA00004571"/>
    </source>
</evidence>
<dbReference type="NCBIfam" id="TIGR04056">
    <property type="entry name" value="OMP_RagA_SusC"/>
    <property type="match status" value="1"/>
</dbReference>
<dbReference type="KEGG" id="scn:Solca_0112"/>
<evidence type="ECO:0000313" key="10">
    <source>
        <dbReference type="Proteomes" id="UP000007590"/>
    </source>
</evidence>
<evidence type="ECO:0000256" key="4">
    <source>
        <dbReference type="ARBA" id="ARBA00022692"/>
    </source>
</evidence>
<keyword evidence="10" id="KW-1185">Reference proteome</keyword>